<dbReference type="InterPro" id="IPR050412">
    <property type="entry name" value="Ig-like_Receptors_ImmuneReg"/>
</dbReference>
<feature type="transmembrane region" description="Helical" evidence="4">
    <location>
        <begin position="135"/>
        <end position="157"/>
    </location>
</feature>
<feature type="region of interest" description="Disordered" evidence="3">
    <location>
        <begin position="164"/>
        <end position="232"/>
    </location>
</feature>
<dbReference type="InterPro" id="IPR007110">
    <property type="entry name" value="Ig-like_dom"/>
</dbReference>
<evidence type="ECO:0000256" key="4">
    <source>
        <dbReference type="SAM" id="Phobius"/>
    </source>
</evidence>
<dbReference type="InterPro" id="IPR036179">
    <property type="entry name" value="Ig-like_dom_sf"/>
</dbReference>
<keyword evidence="8" id="KW-1185">Reference proteome</keyword>
<organism evidence="7 8">
    <name type="scientific">Pipistrellus nathusii</name>
    <name type="common">Nathusius' pipistrelle</name>
    <dbReference type="NCBI Taxonomy" id="59473"/>
    <lineage>
        <taxon>Eukaryota</taxon>
        <taxon>Metazoa</taxon>
        <taxon>Chordata</taxon>
        <taxon>Craniata</taxon>
        <taxon>Vertebrata</taxon>
        <taxon>Euteleostomi</taxon>
        <taxon>Mammalia</taxon>
        <taxon>Eutheria</taxon>
        <taxon>Laurasiatheria</taxon>
        <taxon>Chiroptera</taxon>
        <taxon>Yangochiroptera</taxon>
        <taxon>Vespertilionidae</taxon>
        <taxon>Pipistrellus</taxon>
    </lineage>
</organism>
<feature type="compositionally biased region" description="Low complexity" evidence="3">
    <location>
        <begin position="208"/>
        <end position="224"/>
    </location>
</feature>
<dbReference type="Proteomes" id="UP001314169">
    <property type="component" value="Chromosome 15"/>
</dbReference>
<evidence type="ECO:0000259" key="6">
    <source>
        <dbReference type="PROSITE" id="PS50835"/>
    </source>
</evidence>
<reference evidence="7" key="1">
    <citation type="submission" date="2023-12" db="EMBL/GenBank/DDBJ databases">
        <authorList>
            <person name="Brown T."/>
        </authorList>
    </citation>
    <scope>NUCLEOTIDE SEQUENCE</scope>
</reference>
<feature type="chain" id="PRO_5045784670" description="Ig-like domain-containing protein" evidence="5">
    <location>
        <begin position="17"/>
        <end position="232"/>
    </location>
</feature>
<dbReference type="Gene3D" id="2.60.40.10">
    <property type="entry name" value="Immunoglobulins"/>
    <property type="match status" value="1"/>
</dbReference>
<keyword evidence="5" id="KW-0732">Signal</keyword>
<feature type="signal peptide" evidence="5">
    <location>
        <begin position="1"/>
        <end position="16"/>
    </location>
</feature>
<evidence type="ECO:0000313" key="8">
    <source>
        <dbReference type="Proteomes" id="UP001314169"/>
    </source>
</evidence>
<evidence type="ECO:0000256" key="2">
    <source>
        <dbReference type="ARBA" id="ARBA00023319"/>
    </source>
</evidence>
<dbReference type="PROSITE" id="PS50835">
    <property type="entry name" value="IG_LIKE"/>
    <property type="match status" value="1"/>
</dbReference>
<feature type="compositionally biased region" description="Basic and acidic residues" evidence="3">
    <location>
        <begin position="165"/>
        <end position="176"/>
    </location>
</feature>
<gene>
    <name evidence="7" type="ORF">MPIPNATIZW_LOCUS5739</name>
</gene>
<accession>A0ABN9ZGJ9</accession>
<name>A0ABN9ZGJ9_PIPNA</name>
<evidence type="ECO:0000256" key="1">
    <source>
        <dbReference type="ARBA" id="ARBA00023157"/>
    </source>
</evidence>
<keyword evidence="4" id="KW-0812">Transmembrane</keyword>
<evidence type="ECO:0000256" key="5">
    <source>
        <dbReference type="SAM" id="SignalP"/>
    </source>
</evidence>
<dbReference type="InterPro" id="IPR013783">
    <property type="entry name" value="Ig-like_fold"/>
</dbReference>
<feature type="compositionally biased region" description="Low complexity" evidence="3">
    <location>
        <begin position="181"/>
        <end position="190"/>
    </location>
</feature>
<feature type="domain" description="Ig-like" evidence="6">
    <location>
        <begin position="29"/>
        <end position="114"/>
    </location>
</feature>
<dbReference type="PANTHER" id="PTHR11738">
    <property type="entry name" value="MHC CLASS I NK CELL RECEPTOR"/>
    <property type="match status" value="1"/>
</dbReference>
<dbReference type="PANTHER" id="PTHR11738:SF180">
    <property type="entry name" value="V-SET AND TRANSMEMBRANE DOMAIN-CONTAINING PROTEIN 1"/>
    <property type="match status" value="1"/>
</dbReference>
<evidence type="ECO:0000256" key="3">
    <source>
        <dbReference type="SAM" id="MobiDB-lite"/>
    </source>
</evidence>
<sequence>MITGFLSLLCLGLCLGYDDEHKNDTLPRPSLHALPGSVVGPGGNVTLKCQGPLQNVTFMLGKWQAPGYRQEQSSAGHGAEFLLTHLGPEHAGRYFCAYKTAGSHAWSEQSEHLHLEVTDNHDRPGAPSAKTDSRVIFVTAFSCLAIFLLFPMVFLIYRRSQSGSSHEESTKSHPEQEDSDLSQQESSSLSMEDPQEGPSADGKRKTPSEAAAAASVPAEEPPGACDCAAVNV</sequence>
<dbReference type="EMBL" id="OY882872">
    <property type="protein sequence ID" value="CAK6437433.1"/>
    <property type="molecule type" value="Genomic_DNA"/>
</dbReference>
<keyword evidence="4" id="KW-1133">Transmembrane helix</keyword>
<protein>
    <recommendedName>
        <fullName evidence="6">Ig-like domain-containing protein</fullName>
    </recommendedName>
</protein>
<dbReference type="InterPro" id="IPR003599">
    <property type="entry name" value="Ig_sub"/>
</dbReference>
<keyword evidence="1" id="KW-1015">Disulfide bond</keyword>
<dbReference type="Pfam" id="PF13895">
    <property type="entry name" value="Ig_2"/>
    <property type="match status" value="1"/>
</dbReference>
<proteinExistence type="predicted"/>
<dbReference type="SUPFAM" id="SSF48726">
    <property type="entry name" value="Immunoglobulin"/>
    <property type="match status" value="1"/>
</dbReference>
<keyword evidence="4" id="KW-0472">Membrane</keyword>
<keyword evidence="2" id="KW-0393">Immunoglobulin domain</keyword>
<dbReference type="SMART" id="SM00409">
    <property type="entry name" value="IG"/>
    <property type="match status" value="1"/>
</dbReference>
<evidence type="ECO:0000313" key="7">
    <source>
        <dbReference type="EMBL" id="CAK6437433.1"/>
    </source>
</evidence>